<dbReference type="EMBL" id="AP017928">
    <property type="protein sequence ID" value="BBA37480.1"/>
    <property type="molecule type" value="Genomic_DNA"/>
</dbReference>
<keyword evidence="3" id="KW-1003">Cell membrane</keyword>
<evidence type="ECO:0000256" key="2">
    <source>
        <dbReference type="ARBA" id="ARBA00022448"/>
    </source>
</evidence>
<evidence type="ECO:0000256" key="6">
    <source>
        <dbReference type="ARBA" id="ARBA00023136"/>
    </source>
</evidence>
<evidence type="ECO:0000256" key="5">
    <source>
        <dbReference type="ARBA" id="ARBA00022989"/>
    </source>
</evidence>
<dbReference type="GO" id="GO:0006835">
    <property type="term" value="P:dicarboxylic acid transport"/>
    <property type="evidence" value="ECO:0007669"/>
    <property type="project" value="TreeGrafter"/>
</dbReference>
<dbReference type="GO" id="GO:0015293">
    <property type="term" value="F:symporter activity"/>
    <property type="evidence" value="ECO:0007669"/>
    <property type="project" value="UniProtKB-KW"/>
</dbReference>
<proteinExistence type="predicted"/>
<name>A0A286P4A7_9GAMM</name>
<keyword evidence="5 7" id="KW-1133">Transmembrane helix</keyword>
<organism evidence="8 9">
    <name type="scientific">Methylocaldum marinum</name>
    <dbReference type="NCBI Taxonomy" id="1432792"/>
    <lineage>
        <taxon>Bacteria</taxon>
        <taxon>Pseudomonadati</taxon>
        <taxon>Pseudomonadota</taxon>
        <taxon>Gammaproteobacteria</taxon>
        <taxon>Methylococcales</taxon>
        <taxon>Methylococcaceae</taxon>
        <taxon>Methylocaldum</taxon>
    </lineage>
</organism>
<dbReference type="Proteomes" id="UP000266313">
    <property type="component" value="Chromosome"/>
</dbReference>
<evidence type="ECO:0000256" key="4">
    <source>
        <dbReference type="ARBA" id="ARBA00022692"/>
    </source>
</evidence>
<feature type="transmembrane region" description="Helical" evidence="7">
    <location>
        <begin position="74"/>
        <end position="96"/>
    </location>
</feature>
<sequence>MAALVLGVICGETVRRFVPDPAAIETFVNNVSLLTDVFMRLIKAIIAPLVFSTLVVGIAKLGDVKAIGRLGGKALFYFFIASLVSLSLGMILVNLAQPGSQLHLPLASDAVANAGLPSGQFDLKALLHHLIPQNVVEAMGQNQILQIVVFASFFGVAAATTGDRGEPIIAALDALGHVMLRVTGYVMLLAPLAVFGAAAGVIAQKGLGVISMYGTLMVEFYLALMLLWGVLILFGFLVVGTRIKSLLGRLGGPFLLAFSTASSEAAFPKTLQELERFGCPNRIASFVLPLGYSFNLDGSMMYMTFATLFIAQAYGIDLSLHQQIIMLLTLMLTSKGIAAVPRASLVVITGALSMFDIPEAGLLLLLPIDHFLDMGRSATNVLGNAVAATVLSKWEKQLRH</sequence>
<evidence type="ECO:0000313" key="9">
    <source>
        <dbReference type="Proteomes" id="UP000266313"/>
    </source>
</evidence>
<dbReference type="GO" id="GO:0005886">
    <property type="term" value="C:plasma membrane"/>
    <property type="evidence" value="ECO:0007669"/>
    <property type="project" value="UniProtKB-SubCell"/>
</dbReference>
<dbReference type="PANTHER" id="PTHR42865">
    <property type="entry name" value="PROTON/GLUTAMATE-ASPARTATE SYMPORTER"/>
    <property type="match status" value="1"/>
</dbReference>
<evidence type="ECO:0000313" key="8">
    <source>
        <dbReference type="EMBL" id="BBA37480.1"/>
    </source>
</evidence>
<evidence type="ECO:0000256" key="1">
    <source>
        <dbReference type="ARBA" id="ARBA00004651"/>
    </source>
</evidence>
<feature type="transmembrane region" description="Helical" evidence="7">
    <location>
        <begin position="182"/>
        <end position="200"/>
    </location>
</feature>
<evidence type="ECO:0000256" key="3">
    <source>
        <dbReference type="ARBA" id="ARBA00022475"/>
    </source>
</evidence>
<dbReference type="InterPro" id="IPR036458">
    <property type="entry name" value="Na:dicarbo_symporter_sf"/>
</dbReference>
<keyword evidence="2" id="KW-0813">Transport</keyword>
<feature type="transmembrane region" description="Helical" evidence="7">
    <location>
        <begin position="220"/>
        <end position="239"/>
    </location>
</feature>
<feature type="transmembrane region" description="Helical" evidence="7">
    <location>
        <begin position="40"/>
        <end position="62"/>
    </location>
</feature>
<dbReference type="PANTHER" id="PTHR42865:SF7">
    <property type="entry name" value="PROTON_GLUTAMATE-ASPARTATE SYMPORTER"/>
    <property type="match status" value="1"/>
</dbReference>
<dbReference type="AlphaFoldDB" id="A0A286P4A7"/>
<feature type="transmembrane region" description="Helical" evidence="7">
    <location>
        <begin position="299"/>
        <end position="316"/>
    </location>
</feature>
<dbReference type="Gene3D" id="1.10.3860.10">
    <property type="entry name" value="Sodium:dicarboxylate symporter"/>
    <property type="match status" value="1"/>
</dbReference>
<feature type="transmembrane region" description="Helical" evidence="7">
    <location>
        <begin position="323"/>
        <end position="340"/>
    </location>
</feature>
<dbReference type="KEGG" id="mmai:sS8_5563"/>
<evidence type="ECO:0000256" key="7">
    <source>
        <dbReference type="SAM" id="Phobius"/>
    </source>
</evidence>
<keyword evidence="4 7" id="KW-0812">Transmembrane</keyword>
<keyword evidence="6 7" id="KW-0472">Membrane</keyword>
<keyword evidence="9" id="KW-1185">Reference proteome</keyword>
<gene>
    <name evidence="8" type="ORF">sS8_5563</name>
</gene>
<dbReference type="SUPFAM" id="SSF118215">
    <property type="entry name" value="Proton glutamate symport protein"/>
    <property type="match status" value="1"/>
</dbReference>
<accession>A0A286P4A7</accession>
<dbReference type="PRINTS" id="PR00173">
    <property type="entry name" value="EDTRNSPORT"/>
</dbReference>
<dbReference type="InterPro" id="IPR001991">
    <property type="entry name" value="Na-dicarboxylate_symporter"/>
</dbReference>
<protein>
    <submittedName>
        <fullName evidence="8">Sodium:dicarboxylate symporter</fullName>
    </submittedName>
</protein>
<reference evidence="8 9" key="1">
    <citation type="submission" date="2016-12" db="EMBL/GenBank/DDBJ databases">
        <title>Genome sequencing of Methylocaldum marinum.</title>
        <authorList>
            <person name="Takeuchi M."/>
            <person name="Kamagata Y."/>
            <person name="Hiraoka S."/>
            <person name="Oshima K."/>
            <person name="Hattori M."/>
            <person name="Iwasaki W."/>
        </authorList>
    </citation>
    <scope>NUCLEOTIDE SEQUENCE [LARGE SCALE GENOMIC DNA]</scope>
    <source>
        <strain evidence="8 9">S8</strain>
    </source>
</reference>
<dbReference type="Pfam" id="PF00375">
    <property type="entry name" value="SDF"/>
    <property type="match status" value="1"/>
</dbReference>
<comment type="subcellular location">
    <subcellularLocation>
        <location evidence="1">Cell membrane</location>
        <topology evidence="1">Multi-pass membrane protein</topology>
    </subcellularLocation>
</comment>